<keyword evidence="3" id="KW-0732">Signal</keyword>
<dbReference type="Proteomes" id="UP000266441">
    <property type="component" value="Unassembled WGS sequence"/>
</dbReference>
<evidence type="ECO:0000313" key="9">
    <source>
        <dbReference type="Proteomes" id="UP000266441"/>
    </source>
</evidence>
<dbReference type="PROSITE" id="PS51257">
    <property type="entry name" value="PROKAR_LIPOPROTEIN"/>
    <property type="match status" value="1"/>
</dbReference>
<proteinExistence type="inferred from homology"/>
<dbReference type="Pfam" id="PF07980">
    <property type="entry name" value="SusD_RagB"/>
    <property type="match status" value="1"/>
</dbReference>
<comment type="caution">
    <text evidence="8">The sequence shown here is derived from an EMBL/GenBank/DDBJ whole genome shotgun (WGS) entry which is preliminary data.</text>
</comment>
<keyword evidence="5" id="KW-0998">Cell outer membrane</keyword>
<dbReference type="Gene3D" id="1.25.40.390">
    <property type="match status" value="1"/>
</dbReference>
<keyword evidence="4" id="KW-0472">Membrane</keyword>
<evidence type="ECO:0000259" key="7">
    <source>
        <dbReference type="Pfam" id="PF14322"/>
    </source>
</evidence>
<evidence type="ECO:0000256" key="3">
    <source>
        <dbReference type="ARBA" id="ARBA00022729"/>
    </source>
</evidence>
<feature type="domain" description="RagB/SusD" evidence="6">
    <location>
        <begin position="305"/>
        <end position="610"/>
    </location>
</feature>
<dbReference type="RefSeq" id="WP_119350503.1">
    <property type="nucleotide sequence ID" value="NZ_QWET01000009.1"/>
</dbReference>
<evidence type="ECO:0000256" key="4">
    <source>
        <dbReference type="ARBA" id="ARBA00023136"/>
    </source>
</evidence>
<dbReference type="Pfam" id="PF14322">
    <property type="entry name" value="SusD-like_3"/>
    <property type="match status" value="1"/>
</dbReference>
<accession>A0A399D1S1</accession>
<keyword evidence="9" id="KW-1185">Reference proteome</keyword>
<protein>
    <submittedName>
        <fullName evidence="8">RagB/SusD family nutrient uptake outer membrane protein</fullName>
    </submittedName>
</protein>
<feature type="domain" description="SusD-like N-terminal" evidence="7">
    <location>
        <begin position="103"/>
        <end position="232"/>
    </location>
</feature>
<dbReference type="InterPro" id="IPR012944">
    <property type="entry name" value="SusD_RagB_dom"/>
</dbReference>
<name>A0A399D1S1_9BACT</name>
<sequence length="610" mass="69957">MKRIIRNIIFFSYVLLSTLGCEETILDKDPINRYSDPIVWSDVNLVEAYLNNVYNNVDYGRSFRGHAYNSNSIFGCEVIMYKGGQSPVYNTGAISADNQGTDFATGIWKRYKQIQQLNIFLEKIDQVSEGYPDTEKAAIKVQTDVLKGEALFLRAYFYTRLCMDYGGVPVLNSPTSLGDNFLDIKRSTFEETVNFIVKDYDEAASLLKLKSGMEMGRATKEAALAYKSRLLLFAASDLTADGNAENELVGYSNPNRVALWTAARDAAKDVIDLGTCNLEDFGAPDLDAVAQNYFNFFKAYDLSSNEVIWGKMNRQDVGRKIYTNRMQGPNGTYNYGNQEPSGNFVDGYQMNDGSDFFDHFEINEEGEYINTSSQFTNKNPYYYREPRFYGTVLYDSALWQPRFSDLADIDPVGIYDRRTRVEKVGGQVVSERFGLDTRQGPIQSWNGGYSGYLTKKFMDDAIVGRYEANKNIHINIRYAEVILNYAEALLELEEEEEAAIYINMIRNRSGLPDFTGDIVEALRYERKIELFCEELRWYDIRRWKIIEDVYAEKLYGVDIVELKEDGVTTTKWKKIFGVQADNNFSAKMYWWPIATDEINKAPQLQQNPHY</sequence>
<evidence type="ECO:0000256" key="5">
    <source>
        <dbReference type="ARBA" id="ARBA00023237"/>
    </source>
</evidence>
<dbReference type="AlphaFoldDB" id="A0A399D1S1"/>
<dbReference type="InterPro" id="IPR033985">
    <property type="entry name" value="SusD-like_N"/>
</dbReference>
<evidence type="ECO:0000313" key="8">
    <source>
        <dbReference type="EMBL" id="RIH64631.1"/>
    </source>
</evidence>
<gene>
    <name evidence="8" type="ORF">D1164_13380</name>
</gene>
<dbReference type="GO" id="GO:0009279">
    <property type="term" value="C:cell outer membrane"/>
    <property type="evidence" value="ECO:0007669"/>
    <property type="project" value="UniProtKB-SubCell"/>
</dbReference>
<organism evidence="8 9">
    <name type="scientific">Mariniphaga sediminis</name>
    <dbReference type="NCBI Taxonomy" id="1628158"/>
    <lineage>
        <taxon>Bacteria</taxon>
        <taxon>Pseudomonadati</taxon>
        <taxon>Bacteroidota</taxon>
        <taxon>Bacteroidia</taxon>
        <taxon>Marinilabiliales</taxon>
        <taxon>Prolixibacteraceae</taxon>
        <taxon>Mariniphaga</taxon>
    </lineage>
</organism>
<dbReference type="SUPFAM" id="SSF48452">
    <property type="entry name" value="TPR-like"/>
    <property type="match status" value="1"/>
</dbReference>
<dbReference type="EMBL" id="QWET01000009">
    <property type="protein sequence ID" value="RIH64631.1"/>
    <property type="molecule type" value="Genomic_DNA"/>
</dbReference>
<comment type="subcellular location">
    <subcellularLocation>
        <location evidence="1">Cell outer membrane</location>
    </subcellularLocation>
</comment>
<evidence type="ECO:0000256" key="1">
    <source>
        <dbReference type="ARBA" id="ARBA00004442"/>
    </source>
</evidence>
<comment type="similarity">
    <text evidence="2">Belongs to the SusD family.</text>
</comment>
<evidence type="ECO:0000259" key="6">
    <source>
        <dbReference type="Pfam" id="PF07980"/>
    </source>
</evidence>
<dbReference type="InterPro" id="IPR011990">
    <property type="entry name" value="TPR-like_helical_dom_sf"/>
</dbReference>
<reference evidence="8 9" key="1">
    <citation type="journal article" date="2015" name="Int. J. Syst. Evol. Microbiol.">
        <title>Mariniphaga sediminis sp. nov., isolated from coastal sediment.</title>
        <authorList>
            <person name="Wang F.Q."/>
            <person name="Shen Q.Y."/>
            <person name="Chen G.J."/>
            <person name="Du Z.J."/>
        </authorList>
    </citation>
    <scope>NUCLEOTIDE SEQUENCE [LARGE SCALE GENOMIC DNA]</scope>
    <source>
        <strain evidence="8 9">SY21</strain>
    </source>
</reference>
<evidence type="ECO:0000256" key="2">
    <source>
        <dbReference type="ARBA" id="ARBA00006275"/>
    </source>
</evidence>
<dbReference type="OrthoDB" id="1096885at2"/>